<dbReference type="EMBL" id="MU154563">
    <property type="protein sequence ID" value="KAF9495346.1"/>
    <property type="molecule type" value="Genomic_DNA"/>
</dbReference>
<sequence length="77" mass="8564">NPPLGSLLTPTTTSITRSLTTSAGLGATQHHSMEMPPTWWWLMKTRRGDLTTRGPSTLRLVNNSMHGWVGFRQSSTR</sequence>
<keyword evidence="2" id="KW-1185">Reference proteome</keyword>
<evidence type="ECO:0000313" key="1">
    <source>
        <dbReference type="EMBL" id="KAF9495346.1"/>
    </source>
</evidence>
<evidence type="ECO:0000313" key="2">
    <source>
        <dbReference type="Proteomes" id="UP000807025"/>
    </source>
</evidence>
<name>A0A9P6A127_PLEER</name>
<gene>
    <name evidence="1" type="ORF">BDN71DRAFT_890809</name>
</gene>
<comment type="caution">
    <text evidence="1">The sequence shown here is derived from an EMBL/GenBank/DDBJ whole genome shotgun (WGS) entry which is preliminary data.</text>
</comment>
<organism evidence="1 2">
    <name type="scientific">Pleurotus eryngii</name>
    <name type="common">Boletus of the steppes</name>
    <dbReference type="NCBI Taxonomy" id="5323"/>
    <lineage>
        <taxon>Eukaryota</taxon>
        <taxon>Fungi</taxon>
        <taxon>Dikarya</taxon>
        <taxon>Basidiomycota</taxon>
        <taxon>Agaricomycotina</taxon>
        <taxon>Agaricomycetes</taxon>
        <taxon>Agaricomycetidae</taxon>
        <taxon>Agaricales</taxon>
        <taxon>Pleurotineae</taxon>
        <taxon>Pleurotaceae</taxon>
        <taxon>Pleurotus</taxon>
    </lineage>
</organism>
<feature type="non-terminal residue" evidence="1">
    <location>
        <position position="1"/>
    </location>
</feature>
<reference evidence="1" key="1">
    <citation type="submission" date="2020-11" db="EMBL/GenBank/DDBJ databases">
        <authorList>
            <consortium name="DOE Joint Genome Institute"/>
            <person name="Ahrendt S."/>
            <person name="Riley R."/>
            <person name="Andreopoulos W."/>
            <person name="Labutti K."/>
            <person name="Pangilinan J."/>
            <person name="Ruiz-Duenas F.J."/>
            <person name="Barrasa J.M."/>
            <person name="Sanchez-Garcia M."/>
            <person name="Camarero S."/>
            <person name="Miyauchi S."/>
            <person name="Serrano A."/>
            <person name="Linde D."/>
            <person name="Babiker R."/>
            <person name="Drula E."/>
            <person name="Ayuso-Fernandez I."/>
            <person name="Pacheco R."/>
            <person name="Padilla G."/>
            <person name="Ferreira P."/>
            <person name="Barriuso J."/>
            <person name="Kellner H."/>
            <person name="Castanera R."/>
            <person name="Alfaro M."/>
            <person name="Ramirez L."/>
            <person name="Pisabarro A.G."/>
            <person name="Kuo A."/>
            <person name="Tritt A."/>
            <person name="Lipzen A."/>
            <person name="He G."/>
            <person name="Yan M."/>
            <person name="Ng V."/>
            <person name="Cullen D."/>
            <person name="Martin F."/>
            <person name="Rosso M.-N."/>
            <person name="Henrissat B."/>
            <person name="Hibbett D."/>
            <person name="Martinez A.T."/>
            <person name="Grigoriev I.V."/>
        </authorList>
    </citation>
    <scope>NUCLEOTIDE SEQUENCE</scope>
    <source>
        <strain evidence="1">ATCC 90797</strain>
    </source>
</reference>
<dbReference type="Proteomes" id="UP000807025">
    <property type="component" value="Unassembled WGS sequence"/>
</dbReference>
<protein>
    <submittedName>
        <fullName evidence="1">Uncharacterized protein</fullName>
    </submittedName>
</protein>
<proteinExistence type="predicted"/>
<accession>A0A9P6A127</accession>
<dbReference type="AlphaFoldDB" id="A0A9P6A127"/>